<accession>A0A3E1YE36</accession>
<evidence type="ECO:0000313" key="1">
    <source>
        <dbReference type="EMBL" id="RFS24713.1"/>
    </source>
</evidence>
<dbReference type="AlphaFoldDB" id="A0A3E1YE36"/>
<keyword evidence="2" id="KW-1185">Reference proteome</keyword>
<reference evidence="1 2" key="1">
    <citation type="submission" date="2018-07" db="EMBL/GenBank/DDBJ databases">
        <title>Chitinophaga K2CV101002-2 sp. nov., isolated from a monsoon evergreen broad-leaved forest soil.</title>
        <authorList>
            <person name="Lv Y."/>
        </authorList>
    </citation>
    <scope>NUCLEOTIDE SEQUENCE [LARGE SCALE GENOMIC DNA]</scope>
    <source>
        <strain evidence="1 2">GDMCC 1.1288</strain>
    </source>
</reference>
<dbReference type="Proteomes" id="UP000260644">
    <property type="component" value="Unassembled WGS sequence"/>
</dbReference>
<gene>
    <name evidence="1" type="ORF">DVR12_05810</name>
</gene>
<comment type="caution">
    <text evidence="1">The sequence shown here is derived from an EMBL/GenBank/DDBJ whole genome shotgun (WGS) entry which is preliminary data.</text>
</comment>
<dbReference type="EMBL" id="QPMM01000002">
    <property type="protein sequence ID" value="RFS24713.1"/>
    <property type="molecule type" value="Genomic_DNA"/>
</dbReference>
<organism evidence="1 2">
    <name type="scientific">Chitinophaga silvatica</name>
    <dbReference type="NCBI Taxonomy" id="2282649"/>
    <lineage>
        <taxon>Bacteria</taxon>
        <taxon>Pseudomonadati</taxon>
        <taxon>Bacteroidota</taxon>
        <taxon>Chitinophagia</taxon>
        <taxon>Chitinophagales</taxon>
        <taxon>Chitinophagaceae</taxon>
        <taxon>Chitinophaga</taxon>
    </lineage>
</organism>
<protein>
    <submittedName>
        <fullName evidence="1">ATPase</fullName>
    </submittedName>
</protein>
<name>A0A3E1YE36_9BACT</name>
<evidence type="ECO:0000313" key="2">
    <source>
        <dbReference type="Proteomes" id="UP000260644"/>
    </source>
</evidence>
<proteinExistence type="predicted"/>
<sequence>MKVSINPFTIDKKYQTELQDKIDTFRTATHTNKSIFLTMITTFGIVRNMHSNSIVQNSLTMDDFFR</sequence>